<feature type="chain" id="PRO_5012654513" evidence="1">
    <location>
        <begin position="20"/>
        <end position="180"/>
    </location>
</feature>
<evidence type="ECO:0000313" key="2">
    <source>
        <dbReference type="EMBL" id="PHH65655.1"/>
    </source>
</evidence>
<accession>A0A2C5Y840</accession>
<name>A0A2C5Y840_9HYPO</name>
<dbReference type="EMBL" id="NJET01000015">
    <property type="protein sequence ID" value="PHH65655.1"/>
    <property type="molecule type" value="Genomic_DNA"/>
</dbReference>
<protein>
    <submittedName>
        <fullName evidence="2">Uncharacterized protein</fullName>
    </submittedName>
</protein>
<organism evidence="2 3">
    <name type="scientific">Ophiocordyceps australis</name>
    <dbReference type="NCBI Taxonomy" id="1399860"/>
    <lineage>
        <taxon>Eukaryota</taxon>
        <taxon>Fungi</taxon>
        <taxon>Dikarya</taxon>
        <taxon>Ascomycota</taxon>
        <taxon>Pezizomycotina</taxon>
        <taxon>Sordariomycetes</taxon>
        <taxon>Hypocreomycetidae</taxon>
        <taxon>Hypocreales</taxon>
        <taxon>Ophiocordycipitaceae</taxon>
        <taxon>Ophiocordyceps</taxon>
    </lineage>
</organism>
<evidence type="ECO:0000256" key="1">
    <source>
        <dbReference type="SAM" id="SignalP"/>
    </source>
</evidence>
<reference evidence="2 3" key="1">
    <citation type="submission" date="2017-06" db="EMBL/GenBank/DDBJ databases">
        <title>Ant-infecting Ophiocordyceps genomes reveal a high diversity of potential behavioral manipulation genes and a possible major role for enterotoxins.</title>
        <authorList>
            <person name="De Bekker C."/>
            <person name="Evans H.C."/>
            <person name="Brachmann A."/>
            <person name="Hughes D.P."/>
        </authorList>
    </citation>
    <scope>NUCLEOTIDE SEQUENCE [LARGE SCALE GENOMIC DNA]</scope>
    <source>
        <strain evidence="2 3">Map64</strain>
    </source>
</reference>
<proteinExistence type="predicted"/>
<gene>
    <name evidence="2" type="ORF">CDD81_1741</name>
</gene>
<feature type="signal peptide" evidence="1">
    <location>
        <begin position="1"/>
        <end position="19"/>
    </location>
</feature>
<comment type="caution">
    <text evidence="2">The sequence shown here is derived from an EMBL/GenBank/DDBJ whole genome shotgun (WGS) entry which is preliminary data.</text>
</comment>
<dbReference type="AlphaFoldDB" id="A0A2C5Y840"/>
<dbReference type="OrthoDB" id="10631571at2759"/>
<sequence length="180" mass="19629">MILSNAIALAMGALPLVLAGGNTCISQEGSQCQWTSCLDRSKPGPEYHDITTTHGSSHAKVCAADHKNYPGPDCCRKYGNGCWFGGSTLWCQPVPEKPLEMPDPFIGTEWLRFNQEKNKQCDGAGGSPRNILAPNEKVAAVAYIHQYKCYGKKESGGTRLRKVFGGNGDWVEIRAGRRIN</sequence>
<evidence type="ECO:0000313" key="3">
    <source>
        <dbReference type="Proteomes" id="UP000226192"/>
    </source>
</evidence>
<keyword evidence="1" id="KW-0732">Signal</keyword>
<dbReference type="Proteomes" id="UP000226192">
    <property type="component" value="Unassembled WGS sequence"/>
</dbReference>
<keyword evidence="3" id="KW-1185">Reference proteome</keyword>